<evidence type="ECO:0000256" key="1">
    <source>
        <dbReference type="ARBA" id="ARBA00022603"/>
    </source>
</evidence>
<dbReference type="CDD" id="cd02440">
    <property type="entry name" value="AdoMet_MTases"/>
    <property type="match status" value="1"/>
</dbReference>
<dbReference type="AlphaFoldDB" id="A0A840SI09"/>
<dbReference type="PANTHER" id="PTHR43861:SF1">
    <property type="entry name" value="TRANS-ACONITATE 2-METHYLTRANSFERASE"/>
    <property type="match status" value="1"/>
</dbReference>
<dbReference type="PANTHER" id="PTHR43861">
    <property type="entry name" value="TRANS-ACONITATE 2-METHYLTRANSFERASE-RELATED"/>
    <property type="match status" value="1"/>
</dbReference>
<dbReference type="InterPro" id="IPR041698">
    <property type="entry name" value="Methyltransf_25"/>
</dbReference>
<organism evidence="4 5">
    <name type="scientific">Amaricoccus macauensis</name>
    <dbReference type="NCBI Taxonomy" id="57001"/>
    <lineage>
        <taxon>Bacteria</taxon>
        <taxon>Pseudomonadati</taxon>
        <taxon>Pseudomonadota</taxon>
        <taxon>Alphaproteobacteria</taxon>
        <taxon>Rhodobacterales</taxon>
        <taxon>Paracoccaceae</taxon>
        <taxon>Amaricoccus</taxon>
    </lineage>
</organism>
<comment type="caution">
    <text evidence="4">The sequence shown here is derived from an EMBL/GenBank/DDBJ whole genome shotgun (WGS) entry which is preliminary data.</text>
</comment>
<proteinExistence type="predicted"/>
<keyword evidence="5" id="KW-1185">Reference proteome</keyword>
<evidence type="ECO:0000259" key="3">
    <source>
        <dbReference type="Pfam" id="PF13649"/>
    </source>
</evidence>
<dbReference type="GO" id="GO:0008168">
    <property type="term" value="F:methyltransferase activity"/>
    <property type="evidence" value="ECO:0007669"/>
    <property type="project" value="UniProtKB-KW"/>
</dbReference>
<dbReference type="InterPro" id="IPR029063">
    <property type="entry name" value="SAM-dependent_MTases_sf"/>
</dbReference>
<evidence type="ECO:0000313" key="5">
    <source>
        <dbReference type="Proteomes" id="UP000549457"/>
    </source>
</evidence>
<dbReference type="GO" id="GO:0032259">
    <property type="term" value="P:methylation"/>
    <property type="evidence" value="ECO:0007669"/>
    <property type="project" value="UniProtKB-KW"/>
</dbReference>
<evidence type="ECO:0000256" key="2">
    <source>
        <dbReference type="ARBA" id="ARBA00022679"/>
    </source>
</evidence>
<gene>
    <name evidence="4" type="ORF">HNP73_002585</name>
</gene>
<feature type="domain" description="Methyltransferase" evidence="3">
    <location>
        <begin position="56"/>
        <end position="146"/>
    </location>
</feature>
<accession>A0A840SI09</accession>
<keyword evidence="1 4" id="KW-0489">Methyltransferase</keyword>
<dbReference type="SUPFAM" id="SSF53335">
    <property type="entry name" value="S-adenosyl-L-methionine-dependent methyltransferases"/>
    <property type="match status" value="1"/>
</dbReference>
<dbReference type="Proteomes" id="UP000549457">
    <property type="component" value="Unassembled WGS sequence"/>
</dbReference>
<dbReference type="EMBL" id="JACHFM010000002">
    <property type="protein sequence ID" value="MBB5222649.1"/>
    <property type="molecule type" value="Genomic_DNA"/>
</dbReference>
<dbReference type="RefSeq" id="WP_184149820.1">
    <property type="nucleotide sequence ID" value="NZ_JACHFM010000002.1"/>
</dbReference>
<protein>
    <submittedName>
        <fullName evidence="4">SAM-dependent methyltransferase</fullName>
    </submittedName>
</protein>
<reference evidence="4 5" key="1">
    <citation type="submission" date="2020-08" db="EMBL/GenBank/DDBJ databases">
        <title>Genomic Encyclopedia of Type Strains, Phase IV (KMG-IV): sequencing the most valuable type-strain genomes for metagenomic binning, comparative biology and taxonomic classification.</title>
        <authorList>
            <person name="Goeker M."/>
        </authorList>
    </citation>
    <scope>NUCLEOTIDE SEQUENCE [LARGE SCALE GENOMIC DNA]</scope>
    <source>
        <strain evidence="4 5">DSM 101730</strain>
    </source>
</reference>
<dbReference type="Pfam" id="PF13649">
    <property type="entry name" value="Methyltransf_25"/>
    <property type="match status" value="1"/>
</dbReference>
<dbReference type="Gene3D" id="3.40.50.150">
    <property type="entry name" value="Vaccinia Virus protein VP39"/>
    <property type="match status" value="1"/>
</dbReference>
<evidence type="ECO:0000313" key="4">
    <source>
        <dbReference type="EMBL" id="MBB5222649.1"/>
    </source>
</evidence>
<sequence>MSSTDSDPADADPAGTVLDIYQHHVAAFVTLRSTALFERPWLDALLAAMPPGGREVLDIGCGTGAPMAAYLIAKGCHVTGIDGAPAMIERARASFPGHVWISADMRDLPELGAFHAVVAWHSFFHLTPEDQRPMFARFGRHCLPGGVLIFTSGTAYGEAIGSFEGRPLYHGSLDSAEYHDLLRANGFDVIRHVETDPECGGATVWLARKSGGQGD</sequence>
<name>A0A840SI09_9RHOB</name>
<keyword evidence="2 4" id="KW-0808">Transferase</keyword>